<dbReference type="GO" id="GO:0004867">
    <property type="term" value="F:serine-type endopeptidase inhibitor activity"/>
    <property type="evidence" value="ECO:0007669"/>
    <property type="project" value="UniProtKB-KW"/>
</dbReference>
<dbReference type="InterPro" id="IPR036880">
    <property type="entry name" value="Kunitz_BPTI_sf"/>
</dbReference>
<dbReference type="OrthoDB" id="5950222at2759"/>
<evidence type="ECO:0000256" key="4">
    <source>
        <dbReference type="SAM" id="SignalP"/>
    </source>
</evidence>
<keyword evidence="7" id="KW-1185">Reference proteome</keyword>
<feature type="domain" description="BPTI/Kunitz inhibitor" evidence="5">
    <location>
        <begin position="11"/>
        <end position="46"/>
    </location>
</feature>
<dbReference type="SUPFAM" id="SSF57362">
    <property type="entry name" value="BPTI-like"/>
    <property type="match status" value="1"/>
</dbReference>
<evidence type="ECO:0000313" key="6">
    <source>
        <dbReference type="EMBL" id="KIH59199.1"/>
    </source>
</evidence>
<evidence type="ECO:0000256" key="2">
    <source>
        <dbReference type="ARBA" id="ARBA00022900"/>
    </source>
</evidence>
<protein>
    <submittedName>
        <fullName evidence="6">Kunitz/Bovine pancreatic trypsin inhibitor domain protein</fullName>
    </submittedName>
</protein>
<dbReference type="InterPro" id="IPR002223">
    <property type="entry name" value="Kunitz_BPTI"/>
</dbReference>
<name>A0A0C2GK08_9BILA</name>
<keyword evidence="1" id="KW-0646">Protease inhibitor</keyword>
<proteinExistence type="predicted"/>
<dbReference type="PANTHER" id="PTHR10083:SF374">
    <property type="entry name" value="BPTI_KUNITZ INHIBITOR DOMAIN-CONTAINING PROTEIN"/>
    <property type="match status" value="1"/>
</dbReference>
<dbReference type="GO" id="GO:0005615">
    <property type="term" value="C:extracellular space"/>
    <property type="evidence" value="ECO:0007669"/>
    <property type="project" value="TreeGrafter"/>
</dbReference>
<evidence type="ECO:0000313" key="7">
    <source>
        <dbReference type="Proteomes" id="UP000054047"/>
    </source>
</evidence>
<evidence type="ECO:0000256" key="1">
    <source>
        <dbReference type="ARBA" id="ARBA00022690"/>
    </source>
</evidence>
<reference evidence="6 7" key="1">
    <citation type="submission" date="2013-12" db="EMBL/GenBank/DDBJ databases">
        <title>Draft genome of the parsitic nematode Ancylostoma duodenale.</title>
        <authorList>
            <person name="Mitreva M."/>
        </authorList>
    </citation>
    <scope>NUCLEOTIDE SEQUENCE [LARGE SCALE GENOMIC DNA]</scope>
    <source>
        <strain evidence="6 7">Zhejiang</strain>
    </source>
</reference>
<dbReference type="Gene3D" id="4.10.410.10">
    <property type="entry name" value="Pancreatic trypsin inhibitor Kunitz domain"/>
    <property type="match status" value="1"/>
</dbReference>
<feature type="signal peptide" evidence="4">
    <location>
        <begin position="1"/>
        <end position="20"/>
    </location>
</feature>
<dbReference type="Pfam" id="PF00014">
    <property type="entry name" value="Kunitz_BPTI"/>
    <property type="match status" value="1"/>
</dbReference>
<keyword evidence="4" id="KW-0732">Signal</keyword>
<dbReference type="PROSITE" id="PS50279">
    <property type="entry name" value="BPTI_KUNITZ_2"/>
    <property type="match status" value="1"/>
</dbReference>
<dbReference type="Proteomes" id="UP000054047">
    <property type="component" value="Unassembled WGS sequence"/>
</dbReference>
<gene>
    <name evidence="6" type="ORF">ANCDUO_10582</name>
</gene>
<keyword evidence="2" id="KW-0722">Serine protease inhibitor</keyword>
<dbReference type="AlphaFoldDB" id="A0A0C2GK08"/>
<organism evidence="6 7">
    <name type="scientific">Ancylostoma duodenale</name>
    <dbReference type="NCBI Taxonomy" id="51022"/>
    <lineage>
        <taxon>Eukaryota</taxon>
        <taxon>Metazoa</taxon>
        <taxon>Ecdysozoa</taxon>
        <taxon>Nematoda</taxon>
        <taxon>Chromadorea</taxon>
        <taxon>Rhabditida</taxon>
        <taxon>Rhabditina</taxon>
        <taxon>Rhabditomorpha</taxon>
        <taxon>Strongyloidea</taxon>
        <taxon>Ancylostomatidae</taxon>
        <taxon>Ancylostomatinae</taxon>
        <taxon>Ancylostoma</taxon>
    </lineage>
</organism>
<keyword evidence="3" id="KW-1015">Disulfide bond</keyword>
<dbReference type="SMART" id="SM00131">
    <property type="entry name" value="KU"/>
    <property type="match status" value="1"/>
</dbReference>
<dbReference type="PANTHER" id="PTHR10083">
    <property type="entry name" value="KUNITZ-TYPE PROTEASE INHIBITOR-RELATED"/>
    <property type="match status" value="1"/>
</dbReference>
<accession>A0A0C2GK08</accession>
<sequence length="89" mass="10138">MWSLVCALYCRWFFDHSALSCQPFTYLGSGGNANRFVDRETCMRVCGSGFSGRPSQASCDLPPQFGNGTFKIPRYFFDKGLNIEMFRQL</sequence>
<dbReference type="EMBL" id="KN732227">
    <property type="protein sequence ID" value="KIH59199.1"/>
    <property type="molecule type" value="Genomic_DNA"/>
</dbReference>
<evidence type="ECO:0000259" key="5">
    <source>
        <dbReference type="PROSITE" id="PS50279"/>
    </source>
</evidence>
<evidence type="ECO:0000256" key="3">
    <source>
        <dbReference type="ARBA" id="ARBA00023157"/>
    </source>
</evidence>
<dbReference type="InterPro" id="IPR050098">
    <property type="entry name" value="TFPI/VKTCI-like"/>
</dbReference>
<feature type="chain" id="PRO_5002161261" evidence="4">
    <location>
        <begin position="21"/>
        <end position="89"/>
    </location>
</feature>